<sequence>MRSGTTSPTHPARTMDRSELASEPVACVALLRMAVFQRWWHNGAMPYQRAIYASDRRGTQRTARCKGRDKLPHRNHPTTKRKRTEQCDEWMRCDTTRHDTTRIAGTTASSLPKARLWRHGPDRTEWVGSHRVRIPVESCVRAARRHLLPSPDGSQPTPDGGHRFHPRGSEDAPNKPTGNTPVGNDVRVRTTT</sequence>
<protein>
    <submittedName>
        <fullName evidence="2">Uncharacterized protein</fullName>
    </submittedName>
</protein>
<feature type="compositionally biased region" description="Basic residues" evidence="1">
    <location>
        <begin position="73"/>
        <end position="83"/>
    </location>
</feature>
<evidence type="ECO:0000313" key="2">
    <source>
        <dbReference type="EMBL" id="CAE0713701.1"/>
    </source>
</evidence>
<evidence type="ECO:0000256" key="1">
    <source>
        <dbReference type="SAM" id="MobiDB-lite"/>
    </source>
</evidence>
<feature type="region of interest" description="Disordered" evidence="1">
    <location>
        <begin position="1"/>
        <end position="20"/>
    </location>
</feature>
<dbReference type="EMBL" id="HBIX01008342">
    <property type="protein sequence ID" value="CAE0713701.1"/>
    <property type="molecule type" value="Transcribed_RNA"/>
</dbReference>
<feature type="region of interest" description="Disordered" evidence="1">
    <location>
        <begin position="58"/>
        <end position="83"/>
    </location>
</feature>
<reference evidence="2" key="1">
    <citation type="submission" date="2021-01" db="EMBL/GenBank/DDBJ databases">
        <authorList>
            <person name="Corre E."/>
            <person name="Pelletier E."/>
            <person name="Niang G."/>
            <person name="Scheremetjew M."/>
            <person name="Finn R."/>
            <person name="Kale V."/>
            <person name="Holt S."/>
            <person name="Cochrane G."/>
            <person name="Meng A."/>
            <person name="Brown T."/>
            <person name="Cohen L."/>
        </authorList>
    </citation>
    <scope>NUCLEOTIDE SEQUENCE</scope>
    <source>
        <strain evidence="2">10249 10 AB</strain>
    </source>
</reference>
<gene>
    <name evidence="2" type="ORF">PAUS00366_LOCUS6453</name>
</gene>
<proteinExistence type="predicted"/>
<feature type="region of interest" description="Disordered" evidence="1">
    <location>
        <begin position="147"/>
        <end position="192"/>
    </location>
</feature>
<dbReference type="AlphaFoldDB" id="A0A7S4EHM7"/>
<organism evidence="2">
    <name type="scientific">Pseudo-nitzschia australis</name>
    <dbReference type="NCBI Taxonomy" id="44445"/>
    <lineage>
        <taxon>Eukaryota</taxon>
        <taxon>Sar</taxon>
        <taxon>Stramenopiles</taxon>
        <taxon>Ochrophyta</taxon>
        <taxon>Bacillariophyta</taxon>
        <taxon>Bacillariophyceae</taxon>
        <taxon>Bacillariophycidae</taxon>
        <taxon>Bacillariales</taxon>
        <taxon>Bacillariaceae</taxon>
        <taxon>Pseudo-nitzschia</taxon>
    </lineage>
</organism>
<accession>A0A7S4EHM7</accession>
<name>A0A7S4EHM7_9STRA</name>